<accession>A0A392PAT6</accession>
<dbReference type="Pfam" id="PF00225">
    <property type="entry name" value="Kinesin"/>
    <property type="match status" value="1"/>
</dbReference>
<dbReference type="GO" id="GO:0007018">
    <property type="term" value="P:microtubule-based movement"/>
    <property type="evidence" value="ECO:0007669"/>
    <property type="project" value="InterPro"/>
</dbReference>
<name>A0A392PAT6_9FABA</name>
<reference evidence="4 5" key="1">
    <citation type="journal article" date="2018" name="Front. Plant Sci.">
        <title>Red Clover (Trifolium pratense) and Zigzag Clover (T. medium) - A Picture of Genomic Similarities and Differences.</title>
        <authorList>
            <person name="Dluhosova J."/>
            <person name="Istvanek J."/>
            <person name="Nedelnik J."/>
            <person name="Repkova J."/>
        </authorList>
    </citation>
    <scope>NUCLEOTIDE SEQUENCE [LARGE SCALE GENOMIC DNA]</scope>
    <source>
        <strain evidence="5">cv. 10/8</strain>
        <tissue evidence="4">Leaf</tissue>
    </source>
</reference>
<sequence length="83" mass="9219">MMIVNPLKQGKDARRVFSFNKVFGTSVTQEQIYADTQPLIRSVLDGYNVCVFAYGQTGSGKTYTMSGPDLSAEETWGVNYRAL</sequence>
<proteinExistence type="inferred from homology"/>
<feature type="non-terminal residue" evidence="4">
    <location>
        <position position="83"/>
    </location>
</feature>
<keyword evidence="5" id="KW-1185">Reference proteome</keyword>
<protein>
    <submittedName>
        <fullName evidence="4">Kinesin-4-like</fullName>
    </submittedName>
</protein>
<dbReference type="SUPFAM" id="SSF52540">
    <property type="entry name" value="P-loop containing nucleoside triphosphate hydrolases"/>
    <property type="match status" value="1"/>
</dbReference>
<dbReference type="PROSITE" id="PS50067">
    <property type="entry name" value="KINESIN_MOTOR_2"/>
    <property type="match status" value="1"/>
</dbReference>
<dbReference type="PANTHER" id="PTHR47972:SF28">
    <property type="entry name" value="KINESIN-LIKE PROTEIN KLP-3"/>
    <property type="match status" value="1"/>
</dbReference>
<evidence type="ECO:0000256" key="2">
    <source>
        <dbReference type="PROSITE-ProRule" id="PRU00283"/>
    </source>
</evidence>
<evidence type="ECO:0000313" key="5">
    <source>
        <dbReference type="Proteomes" id="UP000265520"/>
    </source>
</evidence>
<dbReference type="GO" id="GO:0005524">
    <property type="term" value="F:ATP binding"/>
    <property type="evidence" value="ECO:0007669"/>
    <property type="project" value="UniProtKB-UniRule"/>
</dbReference>
<dbReference type="Gene3D" id="3.40.850.10">
    <property type="entry name" value="Kinesin motor domain"/>
    <property type="match status" value="1"/>
</dbReference>
<dbReference type="InterPro" id="IPR036961">
    <property type="entry name" value="Kinesin_motor_dom_sf"/>
</dbReference>
<keyword evidence="2" id="KW-0547">Nucleotide-binding</keyword>
<dbReference type="InterPro" id="IPR027417">
    <property type="entry name" value="P-loop_NTPase"/>
</dbReference>
<dbReference type="InterPro" id="IPR001752">
    <property type="entry name" value="Kinesin_motor_dom"/>
</dbReference>
<keyword evidence="2" id="KW-0067">ATP-binding</keyword>
<feature type="binding site" evidence="2">
    <location>
        <begin position="55"/>
        <end position="62"/>
    </location>
    <ligand>
        <name>ATP</name>
        <dbReference type="ChEBI" id="CHEBI:30616"/>
    </ligand>
</feature>
<dbReference type="InterPro" id="IPR027640">
    <property type="entry name" value="Kinesin-like_fam"/>
</dbReference>
<evidence type="ECO:0000256" key="1">
    <source>
        <dbReference type="ARBA" id="ARBA00023175"/>
    </source>
</evidence>
<organism evidence="4 5">
    <name type="scientific">Trifolium medium</name>
    <dbReference type="NCBI Taxonomy" id="97028"/>
    <lineage>
        <taxon>Eukaryota</taxon>
        <taxon>Viridiplantae</taxon>
        <taxon>Streptophyta</taxon>
        <taxon>Embryophyta</taxon>
        <taxon>Tracheophyta</taxon>
        <taxon>Spermatophyta</taxon>
        <taxon>Magnoliopsida</taxon>
        <taxon>eudicotyledons</taxon>
        <taxon>Gunneridae</taxon>
        <taxon>Pentapetalae</taxon>
        <taxon>rosids</taxon>
        <taxon>fabids</taxon>
        <taxon>Fabales</taxon>
        <taxon>Fabaceae</taxon>
        <taxon>Papilionoideae</taxon>
        <taxon>50 kb inversion clade</taxon>
        <taxon>NPAAA clade</taxon>
        <taxon>Hologalegina</taxon>
        <taxon>IRL clade</taxon>
        <taxon>Trifolieae</taxon>
        <taxon>Trifolium</taxon>
    </lineage>
</organism>
<dbReference type="GO" id="GO:0008017">
    <property type="term" value="F:microtubule binding"/>
    <property type="evidence" value="ECO:0007669"/>
    <property type="project" value="InterPro"/>
</dbReference>
<evidence type="ECO:0000313" key="4">
    <source>
        <dbReference type="EMBL" id="MCI08005.1"/>
    </source>
</evidence>
<evidence type="ECO:0000259" key="3">
    <source>
        <dbReference type="PROSITE" id="PS50067"/>
    </source>
</evidence>
<comment type="similarity">
    <text evidence="2">Belongs to the TRAFAC class myosin-kinesin ATPase superfamily. Kinesin family.</text>
</comment>
<feature type="domain" description="Kinesin motor" evidence="3">
    <location>
        <begin position="1"/>
        <end position="83"/>
    </location>
</feature>
<keyword evidence="1 2" id="KW-0505">Motor protein</keyword>
<dbReference type="EMBL" id="LXQA010067426">
    <property type="protein sequence ID" value="MCI08005.1"/>
    <property type="molecule type" value="Genomic_DNA"/>
</dbReference>
<dbReference type="GO" id="GO:0015630">
    <property type="term" value="C:microtubule cytoskeleton"/>
    <property type="evidence" value="ECO:0007669"/>
    <property type="project" value="TreeGrafter"/>
</dbReference>
<comment type="caution">
    <text evidence="4">The sequence shown here is derived from an EMBL/GenBank/DDBJ whole genome shotgun (WGS) entry which is preliminary data.</text>
</comment>
<dbReference type="AlphaFoldDB" id="A0A392PAT6"/>
<dbReference type="GO" id="GO:0003777">
    <property type="term" value="F:microtubule motor activity"/>
    <property type="evidence" value="ECO:0007669"/>
    <property type="project" value="InterPro"/>
</dbReference>
<dbReference type="PANTHER" id="PTHR47972">
    <property type="entry name" value="KINESIN-LIKE PROTEIN KLP-3"/>
    <property type="match status" value="1"/>
</dbReference>
<dbReference type="Proteomes" id="UP000265520">
    <property type="component" value="Unassembled WGS sequence"/>
</dbReference>